<reference evidence="2" key="1">
    <citation type="journal article" date="2023" name="Mol. Phylogenet. Evol.">
        <title>Genome-scale phylogeny and comparative genomics of the fungal order Sordariales.</title>
        <authorList>
            <person name="Hensen N."/>
            <person name="Bonometti L."/>
            <person name="Westerberg I."/>
            <person name="Brannstrom I.O."/>
            <person name="Guillou S."/>
            <person name="Cros-Aarteil S."/>
            <person name="Calhoun S."/>
            <person name="Haridas S."/>
            <person name="Kuo A."/>
            <person name="Mondo S."/>
            <person name="Pangilinan J."/>
            <person name="Riley R."/>
            <person name="LaButti K."/>
            <person name="Andreopoulos B."/>
            <person name="Lipzen A."/>
            <person name="Chen C."/>
            <person name="Yan M."/>
            <person name="Daum C."/>
            <person name="Ng V."/>
            <person name="Clum A."/>
            <person name="Steindorff A."/>
            <person name="Ohm R.A."/>
            <person name="Martin F."/>
            <person name="Silar P."/>
            <person name="Natvig D.O."/>
            <person name="Lalanne C."/>
            <person name="Gautier V."/>
            <person name="Ament-Velasquez S.L."/>
            <person name="Kruys A."/>
            <person name="Hutchinson M.I."/>
            <person name="Powell A.J."/>
            <person name="Barry K."/>
            <person name="Miller A.N."/>
            <person name="Grigoriev I.V."/>
            <person name="Debuchy R."/>
            <person name="Gladieux P."/>
            <person name="Hiltunen Thoren M."/>
            <person name="Johannesson H."/>
        </authorList>
    </citation>
    <scope>NUCLEOTIDE SEQUENCE</scope>
    <source>
        <strain evidence="2">SMH4131-1</strain>
    </source>
</reference>
<dbReference type="AlphaFoldDB" id="A0AAE0MGU8"/>
<protein>
    <submittedName>
        <fullName evidence="2">Uncharacterized protein</fullName>
    </submittedName>
</protein>
<keyword evidence="3" id="KW-1185">Reference proteome</keyword>
<dbReference type="Proteomes" id="UP001286456">
    <property type="component" value="Unassembled WGS sequence"/>
</dbReference>
<reference evidence="2" key="2">
    <citation type="submission" date="2023-06" db="EMBL/GenBank/DDBJ databases">
        <authorList>
            <consortium name="Lawrence Berkeley National Laboratory"/>
            <person name="Haridas S."/>
            <person name="Hensen N."/>
            <person name="Bonometti L."/>
            <person name="Westerberg I."/>
            <person name="Brannstrom I.O."/>
            <person name="Guillou S."/>
            <person name="Cros-Aarteil S."/>
            <person name="Calhoun S."/>
            <person name="Kuo A."/>
            <person name="Mondo S."/>
            <person name="Pangilinan J."/>
            <person name="Riley R."/>
            <person name="Labutti K."/>
            <person name="Andreopoulos B."/>
            <person name="Lipzen A."/>
            <person name="Chen C."/>
            <person name="Yanf M."/>
            <person name="Daum C."/>
            <person name="Ng V."/>
            <person name="Clum A."/>
            <person name="Steindorff A."/>
            <person name="Ohm R."/>
            <person name="Martin F."/>
            <person name="Silar P."/>
            <person name="Natvig D."/>
            <person name="Lalanne C."/>
            <person name="Gautier V."/>
            <person name="Ament-Velasquez S.L."/>
            <person name="Kruys A."/>
            <person name="Hutchinson M.I."/>
            <person name="Powell A.J."/>
            <person name="Barry K."/>
            <person name="Miller A.N."/>
            <person name="Grigoriev I.V."/>
            <person name="Debuchy R."/>
            <person name="Gladieux P."/>
            <person name="Thoren M.H."/>
            <person name="Johannesson H."/>
        </authorList>
    </citation>
    <scope>NUCLEOTIDE SEQUENCE</scope>
    <source>
        <strain evidence="2">SMH4131-1</strain>
    </source>
</reference>
<gene>
    <name evidence="2" type="ORF">B0T19DRAFT_94723</name>
</gene>
<dbReference type="EMBL" id="JAUEPO010000002">
    <property type="protein sequence ID" value="KAK3332101.1"/>
    <property type="molecule type" value="Genomic_DNA"/>
</dbReference>
<name>A0AAE0MGU8_9PEZI</name>
<feature type="region of interest" description="Disordered" evidence="1">
    <location>
        <begin position="1"/>
        <end position="28"/>
    </location>
</feature>
<sequence length="281" mass="30665">MRRTAATQEPAKEQPAIVHRPRGESTTGCRLSSNLTRTLPHLALLQHSAPPVSDPLTCLGTRPRSPPLPTRFLSFCFASLPYQPRAGTRIVSRQGTLPPPLVERAVSLGYAAKTRDSRTTPPAPASTGVLLHPIPNRIGKCHGIVFGSSRVQVGVFLLHPMVSPFRCSRSVIIARDSDSGTSNLGKLHQGSPPRFYAEAIPAAIPQKLTSPPHAVRGDLPPACKSRCLPPIRARLHAWRLSTAMPDHNPKIAIIGFWCRLKSRKVHLGHWPWYIGPGELGR</sequence>
<evidence type="ECO:0000256" key="1">
    <source>
        <dbReference type="SAM" id="MobiDB-lite"/>
    </source>
</evidence>
<comment type="caution">
    <text evidence="2">The sequence shown here is derived from an EMBL/GenBank/DDBJ whole genome shotgun (WGS) entry which is preliminary data.</text>
</comment>
<evidence type="ECO:0000313" key="2">
    <source>
        <dbReference type="EMBL" id="KAK3332101.1"/>
    </source>
</evidence>
<accession>A0AAE0MGU8</accession>
<evidence type="ECO:0000313" key="3">
    <source>
        <dbReference type="Proteomes" id="UP001286456"/>
    </source>
</evidence>
<proteinExistence type="predicted"/>
<organism evidence="2 3">
    <name type="scientific">Cercophora scortea</name>
    <dbReference type="NCBI Taxonomy" id="314031"/>
    <lineage>
        <taxon>Eukaryota</taxon>
        <taxon>Fungi</taxon>
        <taxon>Dikarya</taxon>
        <taxon>Ascomycota</taxon>
        <taxon>Pezizomycotina</taxon>
        <taxon>Sordariomycetes</taxon>
        <taxon>Sordariomycetidae</taxon>
        <taxon>Sordariales</taxon>
        <taxon>Lasiosphaeriaceae</taxon>
        <taxon>Cercophora</taxon>
    </lineage>
</organism>